<dbReference type="OrthoDB" id="9807360at2"/>
<evidence type="ECO:0000313" key="2">
    <source>
        <dbReference type="Proteomes" id="UP000237682"/>
    </source>
</evidence>
<evidence type="ECO:0000313" key="1">
    <source>
        <dbReference type="EMBL" id="PRH86156.1"/>
    </source>
</evidence>
<dbReference type="GO" id="GO:0019239">
    <property type="term" value="F:deaminase activity"/>
    <property type="evidence" value="ECO:0007669"/>
    <property type="project" value="TreeGrafter"/>
</dbReference>
<dbReference type="Proteomes" id="UP000237682">
    <property type="component" value="Unassembled WGS sequence"/>
</dbReference>
<dbReference type="InterPro" id="IPR006175">
    <property type="entry name" value="YjgF/YER057c/UK114"/>
</dbReference>
<dbReference type="AlphaFoldDB" id="A0A2S9Q9Y0"/>
<name>A0A2S9Q9Y0_9HYPH</name>
<dbReference type="PANTHER" id="PTHR11803">
    <property type="entry name" value="2-IMINOBUTANOATE/2-IMINOPROPANOATE DEAMINASE RIDA"/>
    <property type="match status" value="1"/>
</dbReference>
<reference evidence="1 2" key="1">
    <citation type="submission" date="2018-02" db="EMBL/GenBank/DDBJ databases">
        <title>Whole genome sequencing of endophytic bacterium.</title>
        <authorList>
            <person name="Eedara R."/>
            <person name="Podile A.R."/>
        </authorList>
    </citation>
    <scope>NUCLEOTIDE SEQUENCE [LARGE SCALE GENOMIC DNA]</scope>
    <source>
        <strain evidence="1 2">RP1T</strain>
    </source>
</reference>
<gene>
    <name evidence="1" type="ORF">C5L14_18065</name>
</gene>
<accession>A0A2S9Q9Y0</accession>
<dbReference type="CDD" id="cd00448">
    <property type="entry name" value="YjgF_YER057c_UK114_family"/>
    <property type="match status" value="1"/>
</dbReference>
<proteinExistence type="predicted"/>
<dbReference type="SUPFAM" id="SSF55298">
    <property type="entry name" value="YjgF-like"/>
    <property type="match status" value="1"/>
</dbReference>
<organism evidence="1 2">
    <name type="scientific">Labrys okinawensis</name>
    <dbReference type="NCBI Taxonomy" id="346911"/>
    <lineage>
        <taxon>Bacteria</taxon>
        <taxon>Pseudomonadati</taxon>
        <taxon>Pseudomonadota</taxon>
        <taxon>Alphaproteobacteria</taxon>
        <taxon>Hyphomicrobiales</taxon>
        <taxon>Xanthobacteraceae</taxon>
        <taxon>Labrys</taxon>
    </lineage>
</organism>
<dbReference type="RefSeq" id="WP_105863453.1">
    <property type="nucleotide sequence ID" value="NZ_PUEJ01000006.1"/>
</dbReference>
<dbReference type="Pfam" id="PF01042">
    <property type="entry name" value="Ribonuc_L-PSP"/>
    <property type="match status" value="1"/>
</dbReference>
<dbReference type="EMBL" id="PUEJ01000006">
    <property type="protein sequence ID" value="PRH86156.1"/>
    <property type="molecule type" value="Genomic_DNA"/>
</dbReference>
<protein>
    <submittedName>
        <fullName evidence="1">RidA family protein</fullName>
    </submittedName>
</protein>
<dbReference type="PANTHER" id="PTHR11803:SF39">
    <property type="entry name" value="2-IMINOBUTANOATE_2-IMINOPROPANOATE DEAMINASE"/>
    <property type="match status" value="1"/>
</dbReference>
<comment type="caution">
    <text evidence="1">The sequence shown here is derived from an EMBL/GenBank/DDBJ whole genome shotgun (WGS) entry which is preliminary data.</text>
</comment>
<dbReference type="GO" id="GO:0005829">
    <property type="term" value="C:cytosol"/>
    <property type="evidence" value="ECO:0007669"/>
    <property type="project" value="TreeGrafter"/>
</dbReference>
<keyword evidence="2" id="KW-1185">Reference proteome</keyword>
<dbReference type="InterPro" id="IPR035959">
    <property type="entry name" value="RutC-like_sf"/>
</dbReference>
<sequence length="139" mass="14775">MLRPINPPGSTIPGISQAMLVEDGRLLLLSGHVPFDEAGKVVGDDLASQLDKVFANLLATLQAAGADFSALARVTIYVRDYEPSQLPVIRAVRDRWIGTERPPASSLVGVASLFLPDVLVEIDAIAVLPDEKGSTDTGR</sequence>
<dbReference type="Gene3D" id="3.30.1330.40">
    <property type="entry name" value="RutC-like"/>
    <property type="match status" value="1"/>
</dbReference>